<gene>
    <name evidence="1" type="ORF">NIES30_07615</name>
</gene>
<keyword evidence="2" id="KW-1185">Reference proteome</keyword>
<evidence type="ECO:0000313" key="1">
    <source>
        <dbReference type="EMBL" id="OKH49033.1"/>
    </source>
</evidence>
<name>A0A1U7J7F4_9CYAN</name>
<dbReference type="OrthoDB" id="458149at2"/>
<dbReference type="EMBL" id="MRCG01000004">
    <property type="protein sequence ID" value="OKH49033.1"/>
    <property type="molecule type" value="Genomic_DNA"/>
</dbReference>
<proteinExistence type="predicted"/>
<dbReference type="Proteomes" id="UP000185557">
    <property type="component" value="Unassembled WGS sequence"/>
</dbReference>
<reference evidence="1 2" key="1">
    <citation type="submission" date="2016-11" db="EMBL/GenBank/DDBJ databases">
        <title>Draft Genome Sequences of Nine Cyanobacterial Strains from Diverse Habitats.</title>
        <authorList>
            <person name="Zhu T."/>
            <person name="Hou S."/>
            <person name="Lu X."/>
            <person name="Hess W.R."/>
        </authorList>
    </citation>
    <scope>NUCLEOTIDE SEQUENCE [LARGE SCALE GENOMIC DNA]</scope>
    <source>
        <strain evidence="1 2">NIES-30</strain>
    </source>
</reference>
<comment type="caution">
    <text evidence="1">The sequence shown here is derived from an EMBL/GenBank/DDBJ whole genome shotgun (WGS) entry which is preliminary data.</text>
</comment>
<protein>
    <submittedName>
        <fullName evidence="1">Uncharacterized protein</fullName>
    </submittedName>
</protein>
<sequence length="167" mass="18292">MLYVTAKEAKLQLIQNRFSGLIGQPIVGYELAQMWCDDDQRWSDWMDLPLFLTVGSSTLSISWQKFDDLAIEMGRVLPFSLGGSTVRWLWEGVAVLDAILGTTIAAVSLGRGQMSIGGSELEIWTRLLITLDSGTTLDVFNALDENGMALVTLEPGDEVIQAVGLQP</sequence>
<evidence type="ECO:0000313" key="2">
    <source>
        <dbReference type="Proteomes" id="UP000185557"/>
    </source>
</evidence>
<organism evidence="1 2">
    <name type="scientific">Phormidium tenue NIES-30</name>
    <dbReference type="NCBI Taxonomy" id="549789"/>
    <lineage>
        <taxon>Bacteria</taxon>
        <taxon>Bacillati</taxon>
        <taxon>Cyanobacteriota</taxon>
        <taxon>Cyanophyceae</taxon>
        <taxon>Oscillatoriophycideae</taxon>
        <taxon>Oscillatoriales</taxon>
        <taxon>Oscillatoriaceae</taxon>
        <taxon>Phormidium</taxon>
    </lineage>
</organism>
<dbReference type="RefSeq" id="WP_073607814.1">
    <property type="nucleotide sequence ID" value="NZ_MRCG01000004.1"/>
</dbReference>
<dbReference type="AlphaFoldDB" id="A0A1U7J7F4"/>
<dbReference type="STRING" id="549789.NIES30_07615"/>
<accession>A0A1U7J7F4</accession>